<dbReference type="EMBL" id="CABVLY010000019">
    <property type="protein sequence ID" value="VVU51877.1"/>
    <property type="molecule type" value="Genomic_DNA"/>
</dbReference>
<reference evidence="1 4" key="2">
    <citation type="submission" date="2021-02" db="EMBL/GenBank/DDBJ databases">
        <title>Draft genome of the type strains Burkholderia anthina DSM16086.</title>
        <authorList>
            <person name="Hertel R."/>
            <person name="Meissner J."/>
            <person name="Poehlein A."/>
            <person name="Daniel R."/>
            <person name="Commichau F.M."/>
        </authorList>
    </citation>
    <scope>NUCLEOTIDE SEQUENCE [LARGE SCALE GENOMIC DNA]</scope>
    <source>
        <strain evidence="1 4">DSM 16086</strain>
    </source>
</reference>
<sequence>MAGRKAGKVGPVSKKMIECVKANPGIHAAEVARVLGLNQGGGMRGMVRKLISDGYLTRIAVEGVPNGVFHTASPLKYTGKPFEGFNEGGISKRSQQIQERIAAQIERERRLAESAAWAGIAIRAMVDVGRAAA</sequence>
<accession>A0A6P2GE88</accession>
<evidence type="ECO:0000313" key="3">
    <source>
        <dbReference type="Proteomes" id="UP000494201"/>
    </source>
</evidence>
<evidence type="ECO:0000313" key="4">
    <source>
        <dbReference type="Proteomes" id="UP000755577"/>
    </source>
</evidence>
<keyword evidence="4" id="KW-1185">Reference proteome</keyword>
<dbReference type="EMBL" id="JAFCIQ010000022">
    <property type="protein sequence ID" value="MBM2769902.1"/>
    <property type="molecule type" value="Genomic_DNA"/>
</dbReference>
<organism evidence="2 3">
    <name type="scientific">Burkholderia anthina</name>
    <dbReference type="NCBI Taxonomy" id="179879"/>
    <lineage>
        <taxon>Bacteria</taxon>
        <taxon>Pseudomonadati</taxon>
        <taxon>Pseudomonadota</taxon>
        <taxon>Betaproteobacteria</taxon>
        <taxon>Burkholderiales</taxon>
        <taxon>Burkholderiaceae</taxon>
        <taxon>Burkholderia</taxon>
        <taxon>Burkholderia cepacia complex</taxon>
    </lineage>
</organism>
<dbReference type="Proteomes" id="UP000494201">
    <property type="component" value="Unassembled WGS sequence"/>
</dbReference>
<dbReference type="Proteomes" id="UP000755577">
    <property type="component" value="Unassembled WGS sequence"/>
</dbReference>
<gene>
    <name evidence="2" type="ORF">BAN20980_04600</name>
    <name evidence="1" type="ORF">JQK92_26155</name>
</gene>
<dbReference type="AlphaFoldDB" id="A0A6P2GE88"/>
<reference evidence="2 3" key="1">
    <citation type="submission" date="2019-09" db="EMBL/GenBank/DDBJ databases">
        <authorList>
            <person name="Depoorter E."/>
        </authorList>
    </citation>
    <scope>NUCLEOTIDE SEQUENCE [LARGE SCALE GENOMIC DNA]</scope>
    <source>
        <strain evidence="2">LMG 20980</strain>
    </source>
</reference>
<dbReference type="RefSeq" id="WP_174927509.1">
    <property type="nucleotide sequence ID" value="NZ_CABVLY010000019.1"/>
</dbReference>
<evidence type="ECO:0000313" key="1">
    <source>
        <dbReference type="EMBL" id="MBM2769902.1"/>
    </source>
</evidence>
<dbReference type="GeneID" id="56502665"/>
<protein>
    <submittedName>
        <fullName evidence="1">Winged helix-turn-helix domain-containing protein</fullName>
    </submittedName>
</protein>
<proteinExistence type="predicted"/>
<name>A0A6P2GE88_9BURK</name>
<evidence type="ECO:0000313" key="2">
    <source>
        <dbReference type="EMBL" id="VVU51877.1"/>
    </source>
</evidence>